<dbReference type="EMBL" id="JACQWF010000411">
    <property type="protein sequence ID" value="MBI4596579.1"/>
    <property type="molecule type" value="Genomic_DNA"/>
</dbReference>
<organism evidence="2 3">
    <name type="scientific">Tectimicrobiota bacterium</name>
    <dbReference type="NCBI Taxonomy" id="2528274"/>
    <lineage>
        <taxon>Bacteria</taxon>
        <taxon>Pseudomonadati</taxon>
        <taxon>Nitrospinota/Tectimicrobiota group</taxon>
        <taxon>Candidatus Tectimicrobiota</taxon>
    </lineage>
</organism>
<dbReference type="AlphaFoldDB" id="A0A933LRB6"/>
<name>A0A933LRB6_UNCTE</name>
<dbReference type="SUPFAM" id="SSF69118">
    <property type="entry name" value="AhpD-like"/>
    <property type="match status" value="1"/>
</dbReference>
<dbReference type="InterPro" id="IPR029032">
    <property type="entry name" value="AhpD-like"/>
</dbReference>
<comment type="caution">
    <text evidence="2">The sequence shown here is derived from an EMBL/GenBank/DDBJ whole genome shotgun (WGS) entry which is preliminary data.</text>
</comment>
<proteinExistence type="predicted"/>
<evidence type="ECO:0000313" key="2">
    <source>
        <dbReference type="EMBL" id="MBI4596579.1"/>
    </source>
</evidence>
<reference evidence="2" key="1">
    <citation type="submission" date="2020-07" db="EMBL/GenBank/DDBJ databases">
        <title>Huge and variable diversity of episymbiotic CPR bacteria and DPANN archaea in groundwater ecosystems.</title>
        <authorList>
            <person name="He C.Y."/>
            <person name="Keren R."/>
            <person name="Whittaker M."/>
            <person name="Farag I.F."/>
            <person name="Doudna J."/>
            <person name="Cate J.H.D."/>
            <person name="Banfield J.F."/>
        </authorList>
    </citation>
    <scope>NUCLEOTIDE SEQUENCE</scope>
    <source>
        <strain evidence="2">NC_groundwater_1482_Ag_S-0.65um_47_24</strain>
    </source>
</reference>
<evidence type="ECO:0000259" key="1">
    <source>
        <dbReference type="Pfam" id="PF02627"/>
    </source>
</evidence>
<accession>A0A933LRB6</accession>
<dbReference type="InterPro" id="IPR003779">
    <property type="entry name" value="CMD-like"/>
</dbReference>
<sequence>MKESREEKADRLINEMKQARGYIYPAWEFLARQDPDFAELYQQFYEPCFGDGKSLPAKYRELGAIALLAYKGQVEGVVQHMKRALRLGATKGELLDAVLTLLMPGGAPTLHAGLTALMQIEKEGA</sequence>
<protein>
    <submittedName>
        <fullName evidence="2">Carboxymuconolactone decarboxylase family protein</fullName>
    </submittedName>
</protein>
<feature type="domain" description="Carboxymuconolactone decarboxylase-like" evidence="1">
    <location>
        <begin position="35"/>
        <end position="116"/>
    </location>
</feature>
<dbReference type="PANTHER" id="PTHR33930">
    <property type="entry name" value="ALKYL HYDROPEROXIDE REDUCTASE AHPD"/>
    <property type="match status" value="1"/>
</dbReference>
<gene>
    <name evidence="2" type="ORF">HY730_09445</name>
</gene>
<dbReference type="Proteomes" id="UP000772181">
    <property type="component" value="Unassembled WGS sequence"/>
</dbReference>
<dbReference type="Gene3D" id="1.20.1290.10">
    <property type="entry name" value="AhpD-like"/>
    <property type="match status" value="1"/>
</dbReference>
<dbReference type="PANTHER" id="PTHR33930:SF2">
    <property type="entry name" value="BLR3452 PROTEIN"/>
    <property type="match status" value="1"/>
</dbReference>
<evidence type="ECO:0000313" key="3">
    <source>
        <dbReference type="Proteomes" id="UP000772181"/>
    </source>
</evidence>
<dbReference type="GO" id="GO:0051920">
    <property type="term" value="F:peroxiredoxin activity"/>
    <property type="evidence" value="ECO:0007669"/>
    <property type="project" value="InterPro"/>
</dbReference>
<dbReference type="Pfam" id="PF02627">
    <property type="entry name" value="CMD"/>
    <property type="match status" value="1"/>
</dbReference>